<gene>
    <name evidence="3" type="ORF">GCM10023320_16380</name>
</gene>
<keyword evidence="1 3" id="KW-0378">Hydrolase</keyword>
<feature type="domain" description="AB hydrolase-1" evidence="2">
    <location>
        <begin position="25"/>
        <end position="125"/>
    </location>
</feature>
<comment type="caution">
    <text evidence="3">The sequence shown here is derived from an EMBL/GenBank/DDBJ whole genome shotgun (WGS) entry which is preliminary data.</text>
</comment>
<dbReference type="Pfam" id="PF00561">
    <property type="entry name" value="Abhydrolase_1"/>
    <property type="match status" value="1"/>
</dbReference>
<proteinExistence type="predicted"/>
<reference evidence="4" key="1">
    <citation type="journal article" date="2019" name="Int. J. Syst. Evol. Microbiol.">
        <title>The Global Catalogue of Microorganisms (GCM) 10K type strain sequencing project: providing services to taxonomists for standard genome sequencing and annotation.</title>
        <authorList>
            <consortium name="The Broad Institute Genomics Platform"/>
            <consortium name="The Broad Institute Genome Sequencing Center for Infectious Disease"/>
            <person name="Wu L."/>
            <person name="Ma J."/>
        </authorList>
    </citation>
    <scope>NUCLEOTIDE SEQUENCE [LARGE SCALE GENOMIC DNA]</scope>
    <source>
        <strain evidence="4">JCM 18302</strain>
    </source>
</reference>
<dbReference type="PANTHER" id="PTHR43798">
    <property type="entry name" value="MONOACYLGLYCEROL LIPASE"/>
    <property type="match status" value="1"/>
</dbReference>
<evidence type="ECO:0000313" key="3">
    <source>
        <dbReference type="EMBL" id="GAA5116309.1"/>
    </source>
</evidence>
<dbReference type="SUPFAM" id="SSF53474">
    <property type="entry name" value="alpha/beta-Hydrolases"/>
    <property type="match status" value="1"/>
</dbReference>
<dbReference type="InterPro" id="IPR000073">
    <property type="entry name" value="AB_hydrolase_1"/>
</dbReference>
<dbReference type="Gene3D" id="3.40.50.1820">
    <property type="entry name" value="alpha/beta hydrolase"/>
    <property type="match status" value="1"/>
</dbReference>
<dbReference type="PRINTS" id="PR00412">
    <property type="entry name" value="EPOXHYDRLASE"/>
</dbReference>
<dbReference type="RefSeq" id="WP_345604223.1">
    <property type="nucleotide sequence ID" value="NZ_BAABJO010000005.1"/>
</dbReference>
<evidence type="ECO:0000259" key="2">
    <source>
        <dbReference type="Pfam" id="PF00561"/>
    </source>
</evidence>
<keyword evidence="4" id="KW-1185">Reference proteome</keyword>
<dbReference type="InterPro" id="IPR029058">
    <property type="entry name" value="AB_hydrolase_fold"/>
</dbReference>
<dbReference type="EMBL" id="BAABJO010000005">
    <property type="protein sequence ID" value="GAA5116309.1"/>
    <property type="molecule type" value="Genomic_DNA"/>
</dbReference>
<dbReference type="Proteomes" id="UP001500804">
    <property type="component" value="Unassembled WGS sequence"/>
</dbReference>
<name>A0ABP9NI38_9PSEU</name>
<organism evidence="3 4">
    <name type="scientific">Pseudonocardia adelaidensis</name>
    <dbReference type="NCBI Taxonomy" id="648754"/>
    <lineage>
        <taxon>Bacteria</taxon>
        <taxon>Bacillati</taxon>
        <taxon>Actinomycetota</taxon>
        <taxon>Actinomycetes</taxon>
        <taxon>Pseudonocardiales</taxon>
        <taxon>Pseudonocardiaceae</taxon>
        <taxon>Pseudonocardia</taxon>
    </lineage>
</organism>
<evidence type="ECO:0000256" key="1">
    <source>
        <dbReference type="ARBA" id="ARBA00022801"/>
    </source>
</evidence>
<protein>
    <submittedName>
        <fullName evidence="3">Alpha/beta hydrolase</fullName>
    </submittedName>
</protein>
<dbReference type="PRINTS" id="PR00111">
    <property type="entry name" value="ABHYDROLASE"/>
</dbReference>
<dbReference type="GO" id="GO:0016787">
    <property type="term" value="F:hydrolase activity"/>
    <property type="evidence" value="ECO:0007669"/>
    <property type="project" value="UniProtKB-KW"/>
</dbReference>
<dbReference type="PANTHER" id="PTHR43798:SF31">
    <property type="entry name" value="AB HYDROLASE SUPERFAMILY PROTEIN YCLE"/>
    <property type="match status" value="1"/>
</dbReference>
<sequence>MPVLQLPGVQLHHTDEPGGPGRPALLVHGWLDSSDTWIHLLPDLRRSRRVVAADLRGHGSSSAPDSRYDAAELAADLAAVITALGMGPAVVVAHSMGASLASRLAVERPDLVHALVLIDPDYGGDPQERERLHPIAEQDDPEAVVRDVARLVAAGPDARTAAPHLREWHQRTLARVPPFVVARSMRANLFAPSSIRFRPAADELLARRTQPVLAFHRDPARAALERSHLRHPASRVVDVPGVGHWIHQERPQLVGDEAGRWLAHLEGEPDDGQR</sequence>
<evidence type="ECO:0000313" key="4">
    <source>
        <dbReference type="Proteomes" id="UP001500804"/>
    </source>
</evidence>
<dbReference type="InterPro" id="IPR000639">
    <property type="entry name" value="Epox_hydrolase-like"/>
</dbReference>
<dbReference type="InterPro" id="IPR050266">
    <property type="entry name" value="AB_hydrolase_sf"/>
</dbReference>
<accession>A0ABP9NI38</accession>